<name>A0A1H8E990_9FIRM</name>
<dbReference type="GO" id="GO:0005886">
    <property type="term" value="C:plasma membrane"/>
    <property type="evidence" value="ECO:0007669"/>
    <property type="project" value="UniProtKB-SubCell"/>
</dbReference>
<evidence type="ECO:0000313" key="8">
    <source>
        <dbReference type="EMBL" id="SEN15684.1"/>
    </source>
</evidence>
<dbReference type="AlphaFoldDB" id="A0A1H8E990"/>
<proteinExistence type="inferred from homology"/>
<dbReference type="InterPro" id="IPR003838">
    <property type="entry name" value="ABC3_permease_C"/>
</dbReference>
<feature type="transmembrane region" description="Helical" evidence="6">
    <location>
        <begin position="227"/>
        <end position="257"/>
    </location>
</feature>
<dbReference type="Proteomes" id="UP000199158">
    <property type="component" value="Unassembled WGS sequence"/>
</dbReference>
<keyword evidence="6" id="KW-0813">Transport</keyword>
<dbReference type="Pfam" id="PF02687">
    <property type="entry name" value="FtsX"/>
    <property type="match status" value="1"/>
</dbReference>
<dbReference type="InterPro" id="IPR027022">
    <property type="entry name" value="ABC_permease_BceB-typ"/>
</dbReference>
<feature type="transmembrane region" description="Helical" evidence="6">
    <location>
        <begin position="103"/>
        <end position="136"/>
    </location>
</feature>
<dbReference type="InterPro" id="IPR052536">
    <property type="entry name" value="ABC-4_Integral_Memb_Prot"/>
</dbReference>
<feature type="transmembrane region" description="Helical" evidence="6">
    <location>
        <begin position="58"/>
        <end position="82"/>
    </location>
</feature>
<comment type="similarity">
    <text evidence="6">Belongs to the ABC-4 integral membrane protein family.</text>
</comment>
<keyword evidence="5 6" id="KW-0472">Membrane</keyword>
<dbReference type="PANTHER" id="PTHR46795">
    <property type="entry name" value="ABC TRANSPORTER PERMEASE-RELATED-RELATED"/>
    <property type="match status" value="1"/>
</dbReference>
<evidence type="ECO:0000256" key="3">
    <source>
        <dbReference type="ARBA" id="ARBA00022692"/>
    </source>
</evidence>
<keyword evidence="4 6" id="KW-1133">Transmembrane helix</keyword>
<dbReference type="OrthoDB" id="9781780at2"/>
<accession>A0A1H8E990</accession>
<evidence type="ECO:0000256" key="1">
    <source>
        <dbReference type="ARBA" id="ARBA00004651"/>
    </source>
</evidence>
<evidence type="ECO:0000256" key="2">
    <source>
        <dbReference type="ARBA" id="ARBA00022475"/>
    </source>
</evidence>
<feature type="transmembrane region" description="Helical" evidence="6">
    <location>
        <begin position="621"/>
        <end position="642"/>
    </location>
</feature>
<protein>
    <submittedName>
        <fullName evidence="8">Putative ABC transport system permease protein</fullName>
    </submittedName>
</protein>
<dbReference type="PIRSF" id="PIRSF018968">
    <property type="entry name" value="ABC_permease_BceB"/>
    <property type="match status" value="1"/>
</dbReference>
<sequence length="658" mass="73707">MNKAFYPRLAVTNIKKNKSIYVPYLLAGSLIVSLFYILSSVTYMVSHSNIKGGGTMGIILMFSTWICGFLSLIILFYINSFIMKRRKKEFGLYSILGMEKRHISIVMLWEVAIAGAISIFCGIASGALFSQLLFLLLLKIVGLPSALTFQIPLQSIFSTFILFGLGFAVVLLFDIIGIIRSNPISLLHSTKEGEREPKSRWLIALIGAITLGGGYTLSLMVRTASDAIGAFLFAVVLVMIGTYCLFIAGSIVVLKFLRKNKTFYYKPKNFISVSGMIYRMKQNATGLANICILSTCVLVTLSSTVCLFIGEEDILQGKFYRQVQVNSIASEQSEELMEAAAENHAQRYGFEVKNAVGYTGLSFAAKRNDDTFQINKIYNADTYEMYALNLQDYNRITGADLSLKDGEVLVNISGTPLNGNTIQIVNSSYKVAGTIAPPKYISTIGVGNGVYIVVPTFKDLQHLSNNLELTNSNKDGYKLWYNYKYDVKGDSEKLPEFYESMRDAYNETVPHLGMVDNIDSARSGFYQVYGSMLFVGIFFVTLFLIAAVLIIYYKQITEGYDDHDRFQIMQKVGMSDKEVRSTIQKQVLMVFFLPLGMAVVHISVAFRVLCKMLMAFNMYNTTLFLLCTLGAVLIFAIFYLIVYQLTARTYYRIVQNKA</sequence>
<evidence type="ECO:0000256" key="6">
    <source>
        <dbReference type="PIRNR" id="PIRNR018968"/>
    </source>
</evidence>
<feature type="transmembrane region" description="Helical" evidence="6">
    <location>
        <begin position="587"/>
        <end position="609"/>
    </location>
</feature>
<feature type="transmembrane region" description="Helical" evidence="6">
    <location>
        <begin position="156"/>
        <end position="179"/>
    </location>
</feature>
<feature type="domain" description="ABC3 transporter permease C-terminal" evidence="7">
    <location>
        <begin position="64"/>
        <end position="179"/>
    </location>
</feature>
<evidence type="ECO:0000256" key="5">
    <source>
        <dbReference type="ARBA" id="ARBA00023136"/>
    </source>
</evidence>
<feature type="transmembrane region" description="Helical" evidence="6">
    <location>
        <begin position="200"/>
        <end position="221"/>
    </location>
</feature>
<feature type="transmembrane region" description="Helical" evidence="6">
    <location>
        <begin position="528"/>
        <end position="553"/>
    </location>
</feature>
<keyword evidence="9" id="KW-1185">Reference proteome</keyword>
<keyword evidence="2 6" id="KW-1003">Cell membrane</keyword>
<gene>
    <name evidence="8" type="ORF">SAMN05216180_2930</name>
</gene>
<evidence type="ECO:0000259" key="7">
    <source>
        <dbReference type="Pfam" id="PF02687"/>
    </source>
</evidence>
<dbReference type="PANTHER" id="PTHR46795:SF3">
    <property type="entry name" value="ABC TRANSPORTER PERMEASE"/>
    <property type="match status" value="1"/>
</dbReference>
<reference evidence="8 9" key="1">
    <citation type="submission" date="2016-10" db="EMBL/GenBank/DDBJ databases">
        <authorList>
            <person name="de Groot N.N."/>
        </authorList>
    </citation>
    <scope>NUCLEOTIDE SEQUENCE [LARGE SCALE GENOMIC DNA]</scope>
    <source>
        <strain evidence="8 9">CGMCC 1.5070</strain>
    </source>
</reference>
<organism evidence="8 9">
    <name type="scientific">Hydrogenoanaerobacterium saccharovorans</name>
    <dbReference type="NCBI Taxonomy" id="474960"/>
    <lineage>
        <taxon>Bacteria</taxon>
        <taxon>Bacillati</taxon>
        <taxon>Bacillota</taxon>
        <taxon>Clostridia</taxon>
        <taxon>Eubacteriales</taxon>
        <taxon>Oscillospiraceae</taxon>
        <taxon>Hydrogenoanaerobacterium</taxon>
    </lineage>
</organism>
<feature type="transmembrane region" description="Helical" evidence="6">
    <location>
        <begin position="286"/>
        <end position="310"/>
    </location>
</feature>
<dbReference type="EMBL" id="FOCG01000005">
    <property type="protein sequence ID" value="SEN15684.1"/>
    <property type="molecule type" value="Genomic_DNA"/>
</dbReference>
<dbReference type="GO" id="GO:0055085">
    <property type="term" value="P:transmembrane transport"/>
    <property type="evidence" value="ECO:0007669"/>
    <property type="project" value="UniProtKB-UniRule"/>
</dbReference>
<dbReference type="RefSeq" id="WP_092756517.1">
    <property type="nucleotide sequence ID" value="NZ_FOCG01000005.1"/>
</dbReference>
<evidence type="ECO:0000256" key="4">
    <source>
        <dbReference type="ARBA" id="ARBA00022989"/>
    </source>
</evidence>
<dbReference type="STRING" id="474960.SAMN05216180_2930"/>
<evidence type="ECO:0000313" key="9">
    <source>
        <dbReference type="Proteomes" id="UP000199158"/>
    </source>
</evidence>
<comment type="subcellular location">
    <subcellularLocation>
        <location evidence="1 6">Cell membrane</location>
        <topology evidence="1 6">Multi-pass membrane protein</topology>
    </subcellularLocation>
</comment>
<feature type="transmembrane region" description="Helical" evidence="6">
    <location>
        <begin position="21"/>
        <end position="38"/>
    </location>
</feature>
<keyword evidence="3 6" id="KW-0812">Transmembrane</keyword>